<dbReference type="EMBL" id="JAUIRO010000003">
    <property type="protein sequence ID" value="KAK0723460.1"/>
    <property type="molecule type" value="Genomic_DNA"/>
</dbReference>
<dbReference type="GeneID" id="85317312"/>
<comment type="caution">
    <text evidence="2">The sequence shown here is derived from an EMBL/GenBank/DDBJ whole genome shotgun (WGS) entry which is preliminary data.</text>
</comment>
<evidence type="ECO:0000256" key="1">
    <source>
        <dbReference type="SAM" id="MobiDB-lite"/>
    </source>
</evidence>
<keyword evidence="3" id="KW-1185">Reference proteome</keyword>
<dbReference type="Proteomes" id="UP001172101">
    <property type="component" value="Unassembled WGS sequence"/>
</dbReference>
<gene>
    <name evidence="2" type="ORF">B0T26DRAFT_261170</name>
</gene>
<reference evidence="2" key="1">
    <citation type="submission" date="2023-06" db="EMBL/GenBank/DDBJ databases">
        <title>Genome-scale phylogeny and comparative genomics of the fungal order Sordariales.</title>
        <authorList>
            <consortium name="Lawrence Berkeley National Laboratory"/>
            <person name="Hensen N."/>
            <person name="Bonometti L."/>
            <person name="Westerberg I."/>
            <person name="Brannstrom I.O."/>
            <person name="Guillou S."/>
            <person name="Cros-Aarteil S."/>
            <person name="Calhoun S."/>
            <person name="Haridas S."/>
            <person name="Kuo A."/>
            <person name="Mondo S."/>
            <person name="Pangilinan J."/>
            <person name="Riley R."/>
            <person name="LaButti K."/>
            <person name="Andreopoulos B."/>
            <person name="Lipzen A."/>
            <person name="Chen C."/>
            <person name="Yanf M."/>
            <person name="Daum C."/>
            <person name="Ng V."/>
            <person name="Clum A."/>
            <person name="Steindorff A."/>
            <person name="Ohm R."/>
            <person name="Martin F."/>
            <person name="Silar P."/>
            <person name="Natvig D."/>
            <person name="Lalanne C."/>
            <person name="Gautier V."/>
            <person name="Ament-velasquez S.L."/>
            <person name="Kruys A."/>
            <person name="Hutchinson M.I."/>
            <person name="Powell A.J."/>
            <person name="Barry K."/>
            <person name="Miller A.N."/>
            <person name="Grigoriev I.V."/>
            <person name="Debuchy R."/>
            <person name="Gladieux P."/>
            <person name="Thoren M.H."/>
            <person name="Johannesson H."/>
        </authorList>
    </citation>
    <scope>NUCLEOTIDE SEQUENCE</scope>
    <source>
        <strain evidence="2">SMH2392-1A</strain>
    </source>
</reference>
<sequence length="205" mass="23150">MTRRGMRCSEHRCSCLVRPWILHGSSLSMPLEHGAGDNQSFDGRRALACFAGRLGLWRRRIKRRGAGGEWGLRFWAWERNWKRGRGGRNLSTAQQARTNDMRCRRAICHGGRRRGGLVCGATHALAAANCEARTQARTQARIQARTQARTQARKQARTQAPNSPWSGRRRRWRVGADLPQACPANGAWARHLARRCLGHVLDRGV</sequence>
<evidence type="ECO:0000313" key="2">
    <source>
        <dbReference type="EMBL" id="KAK0723460.1"/>
    </source>
</evidence>
<evidence type="ECO:0000313" key="3">
    <source>
        <dbReference type="Proteomes" id="UP001172101"/>
    </source>
</evidence>
<dbReference type="RefSeq" id="XP_060299384.1">
    <property type="nucleotide sequence ID" value="XM_060434042.1"/>
</dbReference>
<name>A0AA40AWS4_9PEZI</name>
<proteinExistence type="predicted"/>
<organism evidence="2 3">
    <name type="scientific">Lasiosphaeria miniovina</name>
    <dbReference type="NCBI Taxonomy" id="1954250"/>
    <lineage>
        <taxon>Eukaryota</taxon>
        <taxon>Fungi</taxon>
        <taxon>Dikarya</taxon>
        <taxon>Ascomycota</taxon>
        <taxon>Pezizomycotina</taxon>
        <taxon>Sordariomycetes</taxon>
        <taxon>Sordariomycetidae</taxon>
        <taxon>Sordariales</taxon>
        <taxon>Lasiosphaeriaceae</taxon>
        <taxon>Lasiosphaeria</taxon>
    </lineage>
</organism>
<protein>
    <submittedName>
        <fullName evidence="2">Uncharacterized protein</fullName>
    </submittedName>
</protein>
<accession>A0AA40AWS4</accession>
<dbReference type="AlphaFoldDB" id="A0AA40AWS4"/>
<feature type="region of interest" description="Disordered" evidence="1">
    <location>
        <begin position="149"/>
        <end position="170"/>
    </location>
</feature>